<dbReference type="Gene3D" id="3.30.420.10">
    <property type="entry name" value="Ribonuclease H-like superfamily/Ribonuclease H"/>
    <property type="match status" value="1"/>
</dbReference>
<dbReference type="Pfam" id="PF00665">
    <property type="entry name" value="rve"/>
    <property type="match status" value="1"/>
</dbReference>
<sequence length="513" mass="58395">MFHLHKSIVTLQQGISSVSVFYFKLKDLWDEYESVMPPPCCECPKSKDFPTHFQYQRLLHFLLGLNDGYSHARSQILMKSTTPIVNQAFAMILHDESQKLVVGANCGLTETVEPGVFFSARNTVQRPTRNLHIECDFCYICVHTRDSCRKLMKCDYCHMSGHLREKCYKLIGYPLDFKSKKKNPIVSGNLAYAGNNFPHDEGNFVFTGPMSHAHIGGNYVGHSTCVGSHLAHTGNSTVCSSGSNFYAPTSGHNFTNVPMIAPQQQSHIREMLYHFSPVDTGATHQMVDNHQLLVDNVELSCWRTSPLGDLRVIGREKGGLYILTGLKNNRATGQRNIRDTGQRPLVAFTSTFDSALSFLRKISAFQNKCISTLDHCEVFPMTRKIRLPFPHCTTTTNVPFELIHMDVWGPHKVITFNGMNYFLTLVDDYSRSTWIFLLRLKSDVIVVLKSFIPMITNQFERTIKVFRSDNATEFFNTQCVELFRSHDIIHQSSCPYTPQQNGYHHLPWKCVSI</sequence>
<accession>A0AAN8SX34</accession>
<dbReference type="InterPro" id="IPR001584">
    <property type="entry name" value="Integrase_cat-core"/>
</dbReference>
<name>A0AAN8SX34_SOLBU</name>
<reference evidence="2 3" key="1">
    <citation type="submission" date="2024-02" db="EMBL/GenBank/DDBJ databases">
        <title>de novo genome assembly of Solanum bulbocastanum strain 11H21.</title>
        <authorList>
            <person name="Hosaka A.J."/>
        </authorList>
    </citation>
    <scope>NUCLEOTIDE SEQUENCE [LARGE SCALE GENOMIC DNA]</scope>
    <source>
        <tissue evidence="2">Young leaves</tissue>
    </source>
</reference>
<evidence type="ECO:0000313" key="3">
    <source>
        <dbReference type="Proteomes" id="UP001371456"/>
    </source>
</evidence>
<evidence type="ECO:0000313" key="2">
    <source>
        <dbReference type="EMBL" id="KAK6775822.1"/>
    </source>
</evidence>
<dbReference type="GO" id="GO:0015074">
    <property type="term" value="P:DNA integration"/>
    <property type="evidence" value="ECO:0007669"/>
    <property type="project" value="InterPro"/>
</dbReference>
<dbReference type="Proteomes" id="UP001371456">
    <property type="component" value="Unassembled WGS sequence"/>
</dbReference>
<dbReference type="InterPro" id="IPR036397">
    <property type="entry name" value="RNaseH_sf"/>
</dbReference>
<keyword evidence="3" id="KW-1185">Reference proteome</keyword>
<protein>
    <recommendedName>
        <fullName evidence="1">Integrase catalytic domain-containing protein</fullName>
    </recommendedName>
</protein>
<dbReference type="PROSITE" id="PS50994">
    <property type="entry name" value="INTEGRASE"/>
    <property type="match status" value="1"/>
</dbReference>
<organism evidence="2 3">
    <name type="scientific">Solanum bulbocastanum</name>
    <name type="common">Wild potato</name>
    <dbReference type="NCBI Taxonomy" id="147425"/>
    <lineage>
        <taxon>Eukaryota</taxon>
        <taxon>Viridiplantae</taxon>
        <taxon>Streptophyta</taxon>
        <taxon>Embryophyta</taxon>
        <taxon>Tracheophyta</taxon>
        <taxon>Spermatophyta</taxon>
        <taxon>Magnoliopsida</taxon>
        <taxon>eudicotyledons</taxon>
        <taxon>Gunneridae</taxon>
        <taxon>Pentapetalae</taxon>
        <taxon>asterids</taxon>
        <taxon>lamiids</taxon>
        <taxon>Solanales</taxon>
        <taxon>Solanaceae</taxon>
        <taxon>Solanoideae</taxon>
        <taxon>Solaneae</taxon>
        <taxon>Solanum</taxon>
    </lineage>
</organism>
<dbReference type="GO" id="GO:0003676">
    <property type="term" value="F:nucleic acid binding"/>
    <property type="evidence" value="ECO:0007669"/>
    <property type="project" value="InterPro"/>
</dbReference>
<proteinExistence type="predicted"/>
<dbReference type="PANTHER" id="PTHR34222:SF87">
    <property type="entry name" value="CCHC-TYPE DOMAIN-CONTAINING PROTEIN"/>
    <property type="match status" value="1"/>
</dbReference>
<dbReference type="AlphaFoldDB" id="A0AAN8SX34"/>
<dbReference type="PANTHER" id="PTHR34222">
    <property type="entry name" value="GAG_PRE-INTEGRS DOMAIN-CONTAINING PROTEIN"/>
    <property type="match status" value="1"/>
</dbReference>
<dbReference type="EMBL" id="JBANQN010000011">
    <property type="protein sequence ID" value="KAK6775822.1"/>
    <property type="molecule type" value="Genomic_DNA"/>
</dbReference>
<feature type="domain" description="Integrase catalytic" evidence="1">
    <location>
        <begin position="395"/>
        <end position="502"/>
    </location>
</feature>
<gene>
    <name evidence="2" type="ORF">RDI58_026823</name>
</gene>
<dbReference type="SUPFAM" id="SSF53098">
    <property type="entry name" value="Ribonuclease H-like"/>
    <property type="match status" value="1"/>
</dbReference>
<comment type="caution">
    <text evidence="2">The sequence shown here is derived from an EMBL/GenBank/DDBJ whole genome shotgun (WGS) entry which is preliminary data.</text>
</comment>
<evidence type="ECO:0000259" key="1">
    <source>
        <dbReference type="PROSITE" id="PS50994"/>
    </source>
</evidence>
<dbReference type="InterPro" id="IPR012337">
    <property type="entry name" value="RNaseH-like_sf"/>
</dbReference>